<proteinExistence type="predicted"/>
<feature type="transmembrane region" description="Helical" evidence="1">
    <location>
        <begin position="70"/>
        <end position="92"/>
    </location>
</feature>
<protein>
    <recommendedName>
        <fullName evidence="4">G-protein coupled receptors family 1 profile domain-containing protein</fullName>
    </recommendedName>
</protein>
<feature type="transmembrane region" description="Helical" evidence="1">
    <location>
        <begin position="135"/>
        <end position="158"/>
    </location>
</feature>
<evidence type="ECO:0000256" key="1">
    <source>
        <dbReference type="SAM" id="Phobius"/>
    </source>
</evidence>
<keyword evidence="1" id="KW-0472">Membrane</keyword>
<dbReference type="OrthoDB" id="3357408at2759"/>
<dbReference type="AlphaFoldDB" id="A0A2A9NGD6"/>
<keyword evidence="1" id="KW-1133">Transmembrane helix</keyword>
<evidence type="ECO:0000313" key="2">
    <source>
        <dbReference type="EMBL" id="PFH49138.1"/>
    </source>
</evidence>
<name>A0A2A9NGD6_9AGAR</name>
<sequence length="283" mass="32741">MFPLHAREFPFSFTRMDPLLRAGIFSTFIEAILYGLYFVTFLHCLRWLFFKDEGWVLCKSRTQLIPLMTLLIFILLTTDTITAFLILFLYFRGMDLQRLYTLELTAGVIEFLLAVLADSVLIYRCWVVYSRRWQVVCLPLLVWLGGISCSTLALYYYSQNLRWMLSGAEIDRIGRVGGAFYLCTIIVNIYCTSAIVYKVWSVTKNCPTSRGRNLYSTMRIIGESGMLYTLTSISLFVAWILPLRYNQDHLELITIGSAINTPVIGITFNIILIRVANQRRINY</sequence>
<feature type="transmembrane region" description="Helical" evidence="1">
    <location>
        <begin position="20"/>
        <end position="49"/>
    </location>
</feature>
<reference evidence="2 3" key="1">
    <citation type="submission" date="2014-02" db="EMBL/GenBank/DDBJ databases">
        <title>Transposable element dynamics among asymbiotic and ectomycorrhizal Amanita fungi.</title>
        <authorList>
            <consortium name="DOE Joint Genome Institute"/>
            <person name="Hess J."/>
            <person name="Skrede I."/>
            <person name="Wolfe B."/>
            <person name="LaButti K."/>
            <person name="Ohm R.A."/>
            <person name="Grigoriev I.V."/>
            <person name="Pringle A."/>
        </authorList>
    </citation>
    <scope>NUCLEOTIDE SEQUENCE [LARGE SCALE GENOMIC DNA]</scope>
    <source>
        <strain evidence="2 3">SKay4041</strain>
    </source>
</reference>
<accession>A0A2A9NGD6</accession>
<feature type="transmembrane region" description="Helical" evidence="1">
    <location>
        <begin position="104"/>
        <end position="123"/>
    </location>
</feature>
<organism evidence="2 3">
    <name type="scientific">Amanita thiersii Skay4041</name>
    <dbReference type="NCBI Taxonomy" id="703135"/>
    <lineage>
        <taxon>Eukaryota</taxon>
        <taxon>Fungi</taxon>
        <taxon>Dikarya</taxon>
        <taxon>Basidiomycota</taxon>
        <taxon>Agaricomycotina</taxon>
        <taxon>Agaricomycetes</taxon>
        <taxon>Agaricomycetidae</taxon>
        <taxon>Agaricales</taxon>
        <taxon>Pluteineae</taxon>
        <taxon>Amanitaceae</taxon>
        <taxon>Amanita</taxon>
    </lineage>
</organism>
<evidence type="ECO:0008006" key="4">
    <source>
        <dbReference type="Google" id="ProtNLM"/>
    </source>
</evidence>
<keyword evidence="1" id="KW-0812">Transmembrane</keyword>
<feature type="transmembrane region" description="Helical" evidence="1">
    <location>
        <begin position="253"/>
        <end position="273"/>
    </location>
</feature>
<dbReference type="Proteomes" id="UP000242287">
    <property type="component" value="Unassembled WGS sequence"/>
</dbReference>
<feature type="transmembrane region" description="Helical" evidence="1">
    <location>
        <begin position="220"/>
        <end position="241"/>
    </location>
</feature>
<keyword evidence="3" id="KW-1185">Reference proteome</keyword>
<evidence type="ECO:0000313" key="3">
    <source>
        <dbReference type="Proteomes" id="UP000242287"/>
    </source>
</evidence>
<dbReference type="EMBL" id="KZ302038">
    <property type="protein sequence ID" value="PFH49138.1"/>
    <property type="molecule type" value="Genomic_DNA"/>
</dbReference>
<gene>
    <name evidence="2" type="ORF">AMATHDRAFT_41765</name>
</gene>
<feature type="transmembrane region" description="Helical" evidence="1">
    <location>
        <begin position="178"/>
        <end position="200"/>
    </location>
</feature>